<evidence type="ECO:0000313" key="2">
    <source>
        <dbReference type="Proteomes" id="UP000183567"/>
    </source>
</evidence>
<accession>A0A1J8RBZ7</accession>
<evidence type="ECO:0000313" key="1">
    <source>
        <dbReference type="EMBL" id="OJA21420.1"/>
    </source>
</evidence>
<dbReference type="AlphaFoldDB" id="A0A1J8RBZ7"/>
<sequence>MPHPAVTCYADDCDATSHRYLRCHVPQLPATQMIATPHPADTCYVTSRRGLRPASDNPTASSSPQCVTCWLL</sequence>
<comment type="caution">
    <text evidence="1">The sequence shown here is derived from an EMBL/GenBank/DDBJ whole genome shotgun (WGS) entry which is preliminary data.</text>
</comment>
<dbReference type="Proteomes" id="UP000183567">
    <property type="component" value="Unassembled WGS sequence"/>
</dbReference>
<dbReference type="EMBL" id="LVVM01000157">
    <property type="protein sequence ID" value="OJA21420.1"/>
    <property type="molecule type" value="Genomic_DNA"/>
</dbReference>
<keyword evidence="2" id="KW-1185">Reference proteome</keyword>
<name>A0A1J8RBZ7_9AGAM</name>
<proteinExistence type="predicted"/>
<gene>
    <name evidence="1" type="ORF">AZE42_10339</name>
</gene>
<protein>
    <submittedName>
        <fullName evidence="1">Uncharacterized protein</fullName>
    </submittedName>
</protein>
<organism evidence="1 2">
    <name type="scientific">Rhizopogon vesiculosus</name>
    <dbReference type="NCBI Taxonomy" id="180088"/>
    <lineage>
        <taxon>Eukaryota</taxon>
        <taxon>Fungi</taxon>
        <taxon>Dikarya</taxon>
        <taxon>Basidiomycota</taxon>
        <taxon>Agaricomycotina</taxon>
        <taxon>Agaricomycetes</taxon>
        <taxon>Agaricomycetidae</taxon>
        <taxon>Boletales</taxon>
        <taxon>Suillineae</taxon>
        <taxon>Rhizopogonaceae</taxon>
        <taxon>Rhizopogon</taxon>
    </lineage>
</organism>
<reference evidence="1 2" key="1">
    <citation type="submission" date="2016-03" db="EMBL/GenBank/DDBJ databases">
        <title>Comparative genomics of the ectomycorrhizal sister species Rhizopogon vinicolor and Rhizopogon vesiculosus (Basidiomycota: Boletales) reveals a divergence of the mating type B locus.</title>
        <authorList>
            <person name="Mujic A.B."/>
            <person name="Kuo A."/>
            <person name="Tritt A."/>
            <person name="Lipzen A."/>
            <person name="Chen C."/>
            <person name="Johnson J."/>
            <person name="Sharma A."/>
            <person name="Barry K."/>
            <person name="Grigoriev I.V."/>
            <person name="Spatafora J.W."/>
        </authorList>
    </citation>
    <scope>NUCLEOTIDE SEQUENCE [LARGE SCALE GENOMIC DNA]</scope>
    <source>
        <strain evidence="1 2">AM-OR11-056</strain>
    </source>
</reference>